<gene>
    <name evidence="1" type="ORF">ACFSSA_03875</name>
</gene>
<evidence type="ECO:0000313" key="2">
    <source>
        <dbReference type="Proteomes" id="UP001597375"/>
    </source>
</evidence>
<dbReference type="EMBL" id="JBHUIT010000002">
    <property type="protein sequence ID" value="MFD2255806.1"/>
    <property type="molecule type" value="Genomic_DNA"/>
</dbReference>
<dbReference type="RefSeq" id="WP_386818484.1">
    <property type="nucleotide sequence ID" value="NZ_JBHUIT010000002.1"/>
</dbReference>
<protein>
    <recommendedName>
        <fullName evidence="3">Histidine kinase</fullName>
    </recommendedName>
</protein>
<dbReference type="Proteomes" id="UP001597375">
    <property type="component" value="Unassembled WGS sequence"/>
</dbReference>
<name>A0ABW5D518_9BACT</name>
<proteinExistence type="predicted"/>
<accession>A0ABW5D518</accession>
<evidence type="ECO:0008006" key="3">
    <source>
        <dbReference type="Google" id="ProtNLM"/>
    </source>
</evidence>
<comment type="caution">
    <text evidence="1">The sequence shown here is derived from an EMBL/GenBank/DDBJ whole genome shotgun (WGS) entry which is preliminary data.</text>
</comment>
<keyword evidence="2" id="KW-1185">Reference proteome</keyword>
<reference evidence="2" key="1">
    <citation type="journal article" date="2019" name="Int. J. Syst. Evol. Microbiol.">
        <title>The Global Catalogue of Microorganisms (GCM) 10K type strain sequencing project: providing services to taxonomists for standard genome sequencing and annotation.</title>
        <authorList>
            <consortium name="The Broad Institute Genomics Platform"/>
            <consortium name="The Broad Institute Genome Sequencing Center for Infectious Disease"/>
            <person name="Wu L."/>
            <person name="Ma J."/>
        </authorList>
    </citation>
    <scope>NUCLEOTIDE SEQUENCE [LARGE SCALE GENOMIC DNA]</scope>
    <source>
        <strain evidence="2">CGMCC 4.7106</strain>
    </source>
</reference>
<organism evidence="1 2">
    <name type="scientific">Luteolibacter algae</name>
    <dbReference type="NCBI Taxonomy" id="454151"/>
    <lineage>
        <taxon>Bacteria</taxon>
        <taxon>Pseudomonadati</taxon>
        <taxon>Verrucomicrobiota</taxon>
        <taxon>Verrucomicrobiia</taxon>
        <taxon>Verrucomicrobiales</taxon>
        <taxon>Verrucomicrobiaceae</taxon>
        <taxon>Luteolibacter</taxon>
    </lineage>
</organism>
<sequence length="208" mass="23148">MSSISHPSPGSFSPQATEAIIRRFAHDLRNQLNAQEIEIAQLGFLAPAAEVQTSLARLRKHMGSIENSLKSLALRFVEPEKKAVPVVDLYTLWSTRAMRLLPDSSAKWINQATSEMIFTDMRMLGDALGEMLTSYKVSPSEVNISASPQEIGFRCRWIFPDADGEIQRASQLPGQEEFIARLGGEYCGEHGSGQAEISYVFPVYLERN</sequence>
<evidence type="ECO:0000313" key="1">
    <source>
        <dbReference type="EMBL" id="MFD2255806.1"/>
    </source>
</evidence>